<evidence type="ECO:0000256" key="1">
    <source>
        <dbReference type="SAM" id="MobiDB-lite"/>
    </source>
</evidence>
<sequence length="485" mass="53433">MKTARCPITGQVGVCPSQASAASSTEPSSDLSPRDQQAHVWQSLMEHNLQHQFATKRVDGDDGCPPGLMHASTKSFTPSEDGSLDSGSEMDSLEFSPSAAKPQQQERSWPTYDQVSARVMTADYKDILTNPTDMHNPNTTKLFCPHGVVCQARLEFFDAPNGVQPYTGLLAPGTTADHCLVRLSSAVRPVDQGTKNPIAQAIARRTFGAKLCASNILPAAAIKLFRGNGVASGNILLLGSKVGQPERNFFQHALCTAVTEKIPAMTIPFLRRFSRYSDYPLSLGLSELCQYNAQGHATPDDQVNFPFALCLQPVVQIPALEDIANNSDSDRPFDAFIDDIQQHVPAGTHLFDIYVAPTPESVGKSKQCQRIGRVMSTSSFLYSSPTDGLTFRHQSKEDDLALRRDWEERMHSTTVRCQDGTQGTVAKLTGWQIFEDHIRVNADYVDFEKQRKAPKAVSFQDDDHHDDVSIPGWTFCGFRKARVEV</sequence>
<dbReference type="Proteomes" id="UP001153069">
    <property type="component" value="Unassembled WGS sequence"/>
</dbReference>
<dbReference type="AlphaFoldDB" id="A0A9N8EAP7"/>
<accession>A0A9N8EAP7</accession>
<evidence type="ECO:0000313" key="2">
    <source>
        <dbReference type="EMBL" id="CAB9516915.1"/>
    </source>
</evidence>
<gene>
    <name evidence="2" type="ORF">SEMRO_815_G206500.1</name>
</gene>
<dbReference type="EMBL" id="CAICTM010000814">
    <property type="protein sequence ID" value="CAB9516915.1"/>
    <property type="molecule type" value="Genomic_DNA"/>
</dbReference>
<evidence type="ECO:0000313" key="3">
    <source>
        <dbReference type="Proteomes" id="UP001153069"/>
    </source>
</evidence>
<proteinExistence type="predicted"/>
<reference evidence="2" key="1">
    <citation type="submission" date="2020-06" db="EMBL/GenBank/DDBJ databases">
        <authorList>
            <consortium name="Plant Systems Biology data submission"/>
        </authorList>
    </citation>
    <scope>NUCLEOTIDE SEQUENCE</scope>
    <source>
        <strain evidence="2">D6</strain>
    </source>
</reference>
<feature type="region of interest" description="Disordered" evidence="1">
    <location>
        <begin position="1"/>
        <end position="37"/>
    </location>
</feature>
<protein>
    <submittedName>
        <fullName evidence="2">Uncharacterized protein</fullName>
    </submittedName>
</protein>
<name>A0A9N8EAP7_9STRA</name>
<keyword evidence="3" id="KW-1185">Reference proteome</keyword>
<feature type="compositionally biased region" description="Polar residues" evidence="1">
    <location>
        <begin position="17"/>
        <end position="31"/>
    </location>
</feature>
<feature type="compositionally biased region" description="Polar residues" evidence="1">
    <location>
        <begin position="101"/>
        <end position="110"/>
    </location>
</feature>
<organism evidence="2 3">
    <name type="scientific">Seminavis robusta</name>
    <dbReference type="NCBI Taxonomy" id="568900"/>
    <lineage>
        <taxon>Eukaryota</taxon>
        <taxon>Sar</taxon>
        <taxon>Stramenopiles</taxon>
        <taxon>Ochrophyta</taxon>
        <taxon>Bacillariophyta</taxon>
        <taxon>Bacillariophyceae</taxon>
        <taxon>Bacillariophycidae</taxon>
        <taxon>Naviculales</taxon>
        <taxon>Naviculaceae</taxon>
        <taxon>Seminavis</taxon>
    </lineage>
</organism>
<feature type="region of interest" description="Disordered" evidence="1">
    <location>
        <begin position="56"/>
        <end position="110"/>
    </location>
</feature>
<comment type="caution">
    <text evidence="2">The sequence shown here is derived from an EMBL/GenBank/DDBJ whole genome shotgun (WGS) entry which is preliminary data.</text>
</comment>